<sequence length="337" mass="36025">MKEYTGEIDLLETMLRIRAFDEKVDELFAAGKMHGTGHFYVGQEAVAVGVISCLREGDVITGTHRGHGHALAFGLELRRMAAELLGKASGYCHGKGGSMHIADVGAGMLGANGIVGGSLGIACGAGWAFKQREEERVAVCFFGDGAVQEGIFSEALNLAALWSLPVVFVCENNHYAMSLSVERGFANPRIAEKAQGYGLPGVAVDGMDLVEVREVAKEAVDRARAGGGPALIEALTYRYLGHSKSDANLYRTRDEIKGWRENDPVLRFAAQLEKTGELLGEDAAAEAAAEASGEAGKAAPTLKEVTERIYAEVEEAFEWAMQEPEPSPESALEDVYA</sequence>
<keyword evidence="7" id="KW-1185">Reference proteome</keyword>
<protein>
    <submittedName>
        <fullName evidence="5">Pyruvate/2-oxoglutarate dehydrogenase complex dehydrogenase (E1) component</fullName>
    </submittedName>
    <submittedName>
        <fullName evidence="6">Thiamine pyrophosphate-dependent dehydrogenase E1 component subunit alpha</fullName>
    </submittedName>
</protein>
<dbReference type="GO" id="GO:0004739">
    <property type="term" value="F:pyruvate dehydrogenase (acetyl-transferring) activity"/>
    <property type="evidence" value="ECO:0007669"/>
    <property type="project" value="TreeGrafter"/>
</dbReference>
<feature type="domain" description="Dehydrogenase E1 component" evidence="4">
    <location>
        <begin position="13"/>
        <end position="278"/>
    </location>
</feature>
<dbReference type="PATRIC" id="fig|42256.3.peg.1667"/>
<dbReference type="RefSeq" id="WP_051589594.1">
    <property type="nucleotide sequence ID" value="NZ_CP007514.1"/>
</dbReference>
<dbReference type="InterPro" id="IPR029061">
    <property type="entry name" value="THDP-binding"/>
</dbReference>
<proteinExistence type="predicted"/>
<gene>
    <name evidence="5" type="ORF">RradSPS_1647</name>
    <name evidence="6" type="ORF">SIL72_09890</name>
</gene>
<dbReference type="eggNOG" id="COG1071">
    <property type="taxonomic scope" value="Bacteria"/>
</dbReference>
<keyword evidence="5" id="KW-0670">Pyruvate</keyword>
<dbReference type="CDD" id="cd02000">
    <property type="entry name" value="TPP_E1_PDC_ADC_BCADC"/>
    <property type="match status" value="1"/>
</dbReference>
<dbReference type="EMBL" id="CP007514">
    <property type="protein sequence ID" value="AHY46930.1"/>
    <property type="molecule type" value="Genomic_DNA"/>
</dbReference>
<evidence type="ECO:0000256" key="2">
    <source>
        <dbReference type="ARBA" id="ARBA00023002"/>
    </source>
</evidence>
<dbReference type="STRING" id="42256.RradSPS_1647"/>
<dbReference type="KEGG" id="rrd:RradSPS_1647"/>
<dbReference type="HOGENOM" id="CLU_029393_5_0_11"/>
<comment type="cofactor">
    <cofactor evidence="1">
        <name>thiamine diphosphate</name>
        <dbReference type="ChEBI" id="CHEBI:58937"/>
    </cofactor>
</comment>
<dbReference type="Gene3D" id="3.40.50.970">
    <property type="match status" value="1"/>
</dbReference>
<dbReference type="Proteomes" id="UP001281130">
    <property type="component" value="Unassembled WGS sequence"/>
</dbReference>
<keyword evidence="3" id="KW-0786">Thiamine pyrophosphate</keyword>
<dbReference type="Pfam" id="PF00676">
    <property type="entry name" value="E1_dh"/>
    <property type="match status" value="1"/>
</dbReference>
<dbReference type="OrthoDB" id="9766715at2"/>
<reference evidence="6" key="2">
    <citation type="submission" date="2023-11" db="EMBL/GenBank/DDBJ databases">
        <title>MicrobeMod: A computational toolkit for identifying prokaryotic methylation and restriction-modification with nanopore sequencing.</title>
        <authorList>
            <person name="Crits-Christoph A."/>
            <person name="Kang S.C."/>
            <person name="Lee H."/>
            <person name="Ostrov N."/>
        </authorList>
    </citation>
    <scope>NUCLEOTIDE SEQUENCE</scope>
    <source>
        <strain evidence="6">ATCC 51242</strain>
    </source>
</reference>
<dbReference type="PANTHER" id="PTHR11516:SF60">
    <property type="entry name" value="PYRUVATE DEHYDROGENASE E1 COMPONENT SUBUNIT ALPHA"/>
    <property type="match status" value="1"/>
</dbReference>
<evidence type="ECO:0000313" key="6">
    <source>
        <dbReference type="EMBL" id="MDX5894335.1"/>
    </source>
</evidence>
<accession>A0A023X4K2</accession>
<keyword evidence="2" id="KW-0560">Oxidoreductase</keyword>
<dbReference type="GO" id="GO:0000287">
    <property type="term" value="F:magnesium ion binding"/>
    <property type="evidence" value="ECO:0007669"/>
    <property type="project" value="UniProtKB-ARBA"/>
</dbReference>
<evidence type="ECO:0000259" key="4">
    <source>
        <dbReference type="Pfam" id="PF00676"/>
    </source>
</evidence>
<dbReference type="SUPFAM" id="SSF52518">
    <property type="entry name" value="Thiamin diphosphate-binding fold (THDP-binding)"/>
    <property type="match status" value="1"/>
</dbReference>
<dbReference type="InterPro" id="IPR050642">
    <property type="entry name" value="PDH_E1_Alpha_Subunit"/>
</dbReference>
<dbReference type="EMBL" id="JAWXXX010000001">
    <property type="protein sequence ID" value="MDX5894335.1"/>
    <property type="molecule type" value="Genomic_DNA"/>
</dbReference>
<evidence type="ECO:0000256" key="1">
    <source>
        <dbReference type="ARBA" id="ARBA00001964"/>
    </source>
</evidence>
<evidence type="ECO:0000313" key="5">
    <source>
        <dbReference type="EMBL" id="AHY46930.1"/>
    </source>
</evidence>
<dbReference type="GO" id="GO:0006086">
    <property type="term" value="P:pyruvate decarboxylation to acetyl-CoA"/>
    <property type="evidence" value="ECO:0007669"/>
    <property type="project" value="TreeGrafter"/>
</dbReference>
<dbReference type="Proteomes" id="UP000025229">
    <property type="component" value="Chromosome"/>
</dbReference>
<evidence type="ECO:0000313" key="7">
    <source>
        <dbReference type="Proteomes" id="UP000025229"/>
    </source>
</evidence>
<evidence type="ECO:0000256" key="3">
    <source>
        <dbReference type="ARBA" id="ARBA00023052"/>
    </source>
</evidence>
<dbReference type="InterPro" id="IPR001017">
    <property type="entry name" value="DH_E1"/>
</dbReference>
<organism evidence="5 7">
    <name type="scientific">Rubrobacter radiotolerans</name>
    <name type="common">Arthrobacter radiotolerans</name>
    <dbReference type="NCBI Taxonomy" id="42256"/>
    <lineage>
        <taxon>Bacteria</taxon>
        <taxon>Bacillati</taxon>
        <taxon>Actinomycetota</taxon>
        <taxon>Rubrobacteria</taxon>
        <taxon>Rubrobacterales</taxon>
        <taxon>Rubrobacteraceae</taxon>
        <taxon>Rubrobacter</taxon>
    </lineage>
</organism>
<dbReference type="PANTHER" id="PTHR11516">
    <property type="entry name" value="PYRUVATE DEHYDROGENASE E1 COMPONENT, ALPHA SUBUNIT BACTERIAL AND ORGANELLAR"/>
    <property type="match status" value="1"/>
</dbReference>
<reference evidence="5 7" key="1">
    <citation type="submission" date="2014-03" db="EMBL/GenBank/DDBJ databases">
        <title>Complete genome sequence of the Radio-Resistant Rubrobacter radiotolerans RSPS-4.</title>
        <authorList>
            <person name="Egas C.C."/>
            <person name="Barroso C.C."/>
            <person name="Froufe H.J.C."/>
            <person name="Pacheco J.J."/>
            <person name="Albuquerque L.L."/>
            <person name="da Costa M.M.S."/>
        </authorList>
    </citation>
    <scope>NUCLEOTIDE SEQUENCE [LARGE SCALE GENOMIC DNA]</scope>
    <source>
        <strain evidence="5 7">RSPS-4</strain>
    </source>
</reference>
<name>A0A023X4K2_RUBRA</name>
<dbReference type="AlphaFoldDB" id="A0A023X4K2"/>